<dbReference type="EMBL" id="JALKCH010000001">
    <property type="protein sequence ID" value="MCK0195703.1"/>
    <property type="molecule type" value="Genomic_DNA"/>
</dbReference>
<keyword evidence="1" id="KW-1133">Transmembrane helix</keyword>
<accession>A0ABT0D6X6</accession>
<dbReference type="Proteomes" id="UP001203284">
    <property type="component" value="Unassembled WGS sequence"/>
</dbReference>
<protein>
    <submittedName>
        <fullName evidence="2">DUF1275 domain-containing protein</fullName>
    </submittedName>
</protein>
<keyword evidence="1" id="KW-0472">Membrane</keyword>
<evidence type="ECO:0000256" key="1">
    <source>
        <dbReference type="SAM" id="Phobius"/>
    </source>
</evidence>
<evidence type="ECO:0000313" key="2">
    <source>
        <dbReference type="EMBL" id="MCK0195703.1"/>
    </source>
</evidence>
<name>A0ABT0D6X6_9HYPH</name>
<dbReference type="InterPro" id="IPR010699">
    <property type="entry name" value="DUF1275"/>
</dbReference>
<reference evidence="2 3" key="1">
    <citation type="submission" date="2022-04" db="EMBL/GenBank/DDBJ databases">
        <authorList>
            <person name="Grouzdev D.S."/>
            <person name="Pantiukh K.S."/>
            <person name="Krutkina M.S."/>
        </authorList>
    </citation>
    <scope>NUCLEOTIDE SEQUENCE [LARGE SCALE GENOMIC DNA]</scope>
    <source>
        <strain evidence="2 3">6x-1</strain>
    </source>
</reference>
<dbReference type="PANTHER" id="PTHR37314:SF5">
    <property type="entry name" value="SLR0142 PROTEIN"/>
    <property type="match status" value="1"/>
</dbReference>
<evidence type="ECO:0000313" key="3">
    <source>
        <dbReference type="Proteomes" id="UP001203284"/>
    </source>
</evidence>
<keyword evidence="1" id="KW-0812">Transmembrane</keyword>
<feature type="transmembrane region" description="Helical" evidence="1">
    <location>
        <begin position="83"/>
        <end position="106"/>
    </location>
</feature>
<feature type="transmembrane region" description="Helical" evidence="1">
    <location>
        <begin position="52"/>
        <end position="71"/>
    </location>
</feature>
<comment type="caution">
    <text evidence="2">The sequence shown here is derived from an EMBL/GenBank/DDBJ whole genome shotgun (WGS) entry which is preliminary data.</text>
</comment>
<gene>
    <name evidence="2" type="ORF">MWN34_02135</name>
</gene>
<sequence>MSPFRPPLLLSLCGGYVDAAGYLALHGLFTTHVTGNFVTFGASMTHGVSGGLAKLMALPVFCVMVIGTQVLGDVLERRALPAFRILVSIKVVLLALGAALAIHYGPFVDGDALPALVTGMVLVAAMAMQNATHRRHLASEPPSTVMTMTTTQIMLDVATLIQHRTGPKREAADRRIRRMSPSLIAFALGCLLAAGLFLALGMWLFVLPPCLALLAMQGEPAPLDA</sequence>
<dbReference type="RefSeq" id="WP_247026089.1">
    <property type="nucleotide sequence ID" value="NZ_JALKCH010000001.1"/>
</dbReference>
<proteinExistence type="predicted"/>
<feature type="transmembrane region" description="Helical" evidence="1">
    <location>
        <begin position="183"/>
        <end position="206"/>
    </location>
</feature>
<keyword evidence="3" id="KW-1185">Reference proteome</keyword>
<feature type="transmembrane region" description="Helical" evidence="1">
    <location>
        <begin position="112"/>
        <end position="128"/>
    </location>
</feature>
<dbReference type="PANTHER" id="PTHR37314">
    <property type="entry name" value="SLR0142 PROTEIN"/>
    <property type="match status" value="1"/>
</dbReference>
<dbReference type="Pfam" id="PF06912">
    <property type="entry name" value="DUF1275"/>
    <property type="match status" value="1"/>
</dbReference>
<organism evidence="2 3">
    <name type="scientific">Ancylobacter crimeensis</name>
    <dbReference type="NCBI Taxonomy" id="2579147"/>
    <lineage>
        <taxon>Bacteria</taxon>
        <taxon>Pseudomonadati</taxon>
        <taxon>Pseudomonadota</taxon>
        <taxon>Alphaproteobacteria</taxon>
        <taxon>Hyphomicrobiales</taxon>
        <taxon>Xanthobacteraceae</taxon>
        <taxon>Ancylobacter</taxon>
    </lineage>
</organism>